<evidence type="ECO:0000256" key="1">
    <source>
        <dbReference type="ARBA" id="ARBA00009312"/>
    </source>
</evidence>
<evidence type="ECO:0000256" key="4">
    <source>
        <dbReference type="PIRNR" id="PIRNR002129"/>
    </source>
</evidence>
<dbReference type="Proteomes" id="UP001157974">
    <property type="component" value="Unassembled WGS sequence"/>
</dbReference>
<comment type="similarity">
    <text evidence="1 4">Belongs to the eukaryotic ribosomal protein eS6 family.</text>
</comment>
<dbReference type="GO" id="GO:0006412">
    <property type="term" value="P:translation"/>
    <property type="evidence" value="ECO:0007669"/>
    <property type="project" value="InterPro"/>
</dbReference>
<dbReference type="InterPro" id="IPR018282">
    <property type="entry name" value="Ribosomal_eS6_CS"/>
</dbReference>
<evidence type="ECO:0000256" key="3">
    <source>
        <dbReference type="ARBA" id="ARBA00023274"/>
    </source>
</evidence>
<evidence type="ECO:0000256" key="5">
    <source>
        <dbReference type="SAM" id="MobiDB-lite"/>
    </source>
</evidence>
<dbReference type="SMART" id="SM01405">
    <property type="entry name" value="Ribosomal_S6e"/>
    <property type="match status" value="1"/>
</dbReference>
<feature type="region of interest" description="Disordered" evidence="5">
    <location>
        <begin position="219"/>
        <end position="241"/>
    </location>
</feature>
<evidence type="ECO:0000313" key="6">
    <source>
        <dbReference type="EMBL" id="KAJ8907097.1"/>
    </source>
</evidence>
<dbReference type="EMBL" id="JAMWBK010000003">
    <property type="protein sequence ID" value="KAJ8907097.1"/>
    <property type="molecule type" value="Genomic_DNA"/>
</dbReference>
<sequence length="241" mass="27619">MKLNVANPATGCQMTIEIDDEQKLQAFYDKKLAQEVDGDVIGMEWEGYVFKIMGGQDKQGFPMKQGVLTPNRVRLLLSKGSVGCRGNLMKKGERRRRSVRGCIVSHEISVLHLAIVKKGKEEVEGLTTKIIPRRLGPKRANNIRKLFNLPKEDDVRKYVIRREVKSKKSGKDYSKAPKIQRLVTPLTLQRKRRRSALKRRAALKSKAEAAEYEKLIAKRHREARESRRASLSKRKSQSKKE</sequence>
<keyword evidence="7" id="KW-1185">Reference proteome</keyword>
<keyword evidence="2 4" id="KW-0689">Ribosomal protein</keyword>
<dbReference type="PANTHER" id="PTHR11502">
    <property type="entry name" value="40S RIBOSOMAL PROTEIN S6"/>
    <property type="match status" value="1"/>
</dbReference>
<evidence type="ECO:0000256" key="2">
    <source>
        <dbReference type="ARBA" id="ARBA00022980"/>
    </source>
</evidence>
<evidence type="ECO:0000313" key="7">
    <source>
        <dbReference type="Proteomes" id="UP001157974"/>
    </source>
</evidence>
<keyword evidence="3 4" id="KW-0687">Ribonucleoprotein</keyword>
<organism evidence="6 7">
    <name type="scientific">Rhodosorus marinus</name>
    <dbReference type="NCBI Taxonomy" id="101924"/>
    <lineage>
        <taxon>Eukaryota</taxon>
        <taxon>Rhodophyta</taxon>
        <taxon>Stylonematophyceae</taxon>
        <taxon>Stylonematales</taxon>
        <taxon>Stylonemataceae</taxon>
        <taxon>Rhodosorus</taxon>
    </lineage>
</organism>
<protein>
    <recommendedName>
        <fullName evidence="4">40S ribosomal protein S6</fullName>
    </recommendedName>
</protein>
<dbReference type="AlphaFoldDB" id="A0AAV8V0L5"/>
<dbReference type="InterPro" id="IPR014401">
    <property type="entry name" value="Ribosomal_eS6-like"/>
</dbReference>
<comment type="caution">
    <text evidence="6">The sequence shown here is derived from an EMBL/GenBank/DDBJ whole genome shotgun (WGS) entry which is preliminary data.</text>
</comment>
<proteinExistence type="inferred from homology"/>
<gene>
    <name evidence="6" type="ORF">NDN08_003579</name>
</gene>
<dbReference type="PROSITE" id="PS00578">
    <property type="entry name" value="RIBOSOMAL_S6E"/>
    <property type="match status" value="1"/>
</dbReference>
<dbReference type="InterPro" id="IPR001377">
    <property type="entry name" value="Ribosomal_eS6"/>
</dbReference>
<feature type="compositionally biased region" description="Basic residues" evidence="5">
    <location>
        <begin position="230"/>
        <end position="241"/>
    </location>
</feature>
<dbReference type="Gene3D" id="1.20.5.2650">
    <property type="match status" value="1"/>
</dbReference>
<dbReference type="Pfam" id="PF01092">
    <property type="entry name" value="Ribosomal_S6e"/>
    <property type="match status" value="1"/>
</dbReference>
<dbReference type="GO" id="GO:0003735">
    <property type="term" value="F:structural constituent of ribosome"/>
    <property type="evidence" value="ECO:0007669"/>
    <property type="project" value="InterPro"/>
</dbReference>
<dbReference type="PIRSF" id="PIRSF002129">
    <property type="entry name" value="Ribosom_S6_euk"/>
    <property type="match status" value="1"/>
</dbReference>
<feature type="compositionally biased region" description="Basic and acidic residues" evidence="5">
    <location>
        <begin position="219"/>
        <end position="228"/>
    </location>
</feature>
<reference evidence="6 7" key="1">
    <citation type="journal article" date="2023" name="Nat. Commun.">
        <title>Origin of minicircular mitochondrial genomes in red algae.</title>
        <authorList>
            <person name="Lee Y."/>
            <person name="Cho C.H."/>
            <person name="Lee Y.M."/>
            <person name="Park S.I."/>
            <person name="Yang J.H."/>
            <person name="West J.A."/>
            <person name="Bhattacharya D."/>
            <person name="Yoon H.S."/>
        </authorList>
    </citation>
    <scope>NUCLEOTIDE SEQUENCE [LARGE SCALE GENOMIC DNA]</scope>
    <source>
        <strain evidence="6 7">CCMP1338</strain>
        <tissue evidence="6">Whole cell</tissue>
    </source>
</reference>
<accession>A0AAV8V0L5</accession>
<dbReference type="GO" id="GO:0005840">
    <property type="term" value="C:ribosome"/>
    <property type="evidence" value="ECO:0007669"/>
    <property type="project" value="UniProtKB-KW"/>
</dbReference>
<name>A0AAV8V0L5_9RHOD</name>
<dbReference type="GO" id="GO:1990904">
    <property type="term" value="C:ribonucleoprotein complex"/>
    <property type="evidence" value="ECO:0007669"/>
    <property type="project" value="UniProtKB-KW"/>
</dbReference>